<keyword evidence="2" id="KW-1185">Reference proteome</keyword>
<dbReference type="Proteomes" id="UP001219525">
    <property type="component" value="Unassembled WGS sequence"/>
</dbReference>
<evidence type="ECO:0000313" key="2">
    <source>
        <dbReference type="Proteomes" id="UP001219525"/>
    </source>
</evidence>
<organism evidence="1 2">
    <name type="scientific">Mycena pura</name>
    <dbReference type="NCBI Taxonomy" id="153505"/>
    <lineage>
        <taxon>Eukaryota</taxon>
        <taxon>Fungi</taxon>
        <taxon>Dikarya</taxon>
        <taxon>Basidiomycota</taxon>
        <taxon>Agaricomycotina</taxon>
        <taxon>Agaricomycetes</taxon>
        <taxon>Agaricomycetidae</taxon>
        <taxon>Agaricales</taxon>
        <taxon>Marasmiineae</taxon>
        <taxon>Mycenaceae</taxon>
        <taxon>Mycena</taxon>
    </lineage>
</organism>
<evidence type="ECO:0000313" key="1">
    <source>
        <dbReference type="EMBL" id="KAJ7214371.1"/>
    </source>
</evidence>
<reference evidence="1" key="1">
    <citation type="submission" date="2023-03" db="EMBL/GenBank/DDBJ databases">
        <title>Massive genome expansion in bonnet fungi (Mycena s.s.) driven by repeated elements and novel gene families across ecological guilds.</title>
        <authorList>
            <consortium name="Lawrence Berkeley National Laboratory"/>
            <person name="Harder C.B."/>
            <person name="Miyauchi S."/>
            <person name="Viragh M."/>
            <person name="Kuo A."/>
            <person name="Thoen E."/>
            <person name="Andreopoulos B."/>
            <person name="Lu D."/>
            <person name="Skrede I."/>
            <person name="Drula E."/>
            <person name="Henrissat B."/>
            <person name="Morin E."/>
            <person name="Kohler A."/>
            <person name="Barry K."/>
            <person name="LaButti K."/>
            <person name="Morin E."/>
            <person name="Salamov A."/>
            <person name="Lipzen A."/>
            <person name="Mereny Z."/>
            <person name="Hegedus B."/>
            <person name="Baldrian P."/>
            <person name="Stursova M."/>
            <person name="Weitz H."/>
            <person name="Taylor A."/>
            <person name="Grigoriev I.V."/>
            <person name="Nagy L.G."/>
            <person name="Martin F."/>
            <person name="Kauserud H."/>
        </authorList>
    </citation>
    <scope>NUCLEOTIDE SEQUENCE</scope>
    <source>
        <strain evidence="1">9144</strain>
    </source>
</reference>
<comment type="caution">
    <text evidence="1">The sequence shown here is derived from an EMBL/GenBank/DDBJ whole genome shotgun (WGS) entry which is preliminary data.</text>
</comment>
<protein>
    <submittedName>
        <fullName evidence="1">Uncharacterized protein</fullName>
    </submittedName>
</protein>
<sequence length="321" mass="35140">MSSTANYVCARLRPSGRLEMEAPAVGLGCKTMRKGGNDLGRRSRILTNGERYTTLARSPEPLLLRITSPHLPSHLLLNSDSLPGPSLDTTIEKIKTEERASRVRESKISARPGRPCSMKARQSTKRLVDTCTRPTTTSAWLPPREFVRLALVHSLVYNSLKNLPVDRTTSSVGPGQYCGHGQLCFAAGNHDWQAPSDTRDPPSRAPSPMLDWRQRSHSALLMVHMAHRRSSMLVWVQPVPRSLLVLSGVGSDLLCLNRIILSCTGSICLLTSISCQDGEHESPADLLVHAHGRICVGGGASRPQTESILGKMAWHSNVDNH</sequence>
<dbReference type="AlphaFoldDB" id="A0AAD6VMD4"/>
<proteinExistence type="predicted"/>
<gene>
    <name evidence="1" type="ORF">GGX14DRAFT_563192</name>
</gene>
<accession>A0AAD6VMD4</accession>
<name>A0AAD6VMD4_9AGAR</name>
<dbReference type="EMBL" id="JARJCW010000019">
    <property type="protein sequence ID" value="KAJ7214371.1"/>
    <property type="molecule type" value="Genomic_DNA"/>
</dbReference>